<evidence type="ECO:0000256" key="10">
    <source>
        <dbReference type="SAM" id="Phobius"/>
    </source>
</evidence>
<keyword evidence="14" id="KW-1185">Reference proteome</keyword>
<evidence type="ECO:0000256" key="7">
    <source>
        <dbReference type="ARBA" id="ARBA00023065"/>
    </source>
</evidence>
<evidence type="ECO:0000256" key="11">
    <source>
        <dbReference type="SAM" id="SignalP"/>
    </source>
</evidence>
<keyword evidence="3" id="KW-0050">Antiport</keyword>
<keyword evidence="6 10" id="KW-1133">Transmembrane helix</keyword>
<dbReference type="InterPro" id="IPR038770">
    <property type="entry name" value="Na+/solute_symporter_sf"/>
</dbReference>
<dbReference type="Gene3D" id="1.20.1530.20">
    <property type="match status" value="1"/>
</dbReference>
<evidence type="ECO:0000256" key="9">
    <source>
        <dbReference type="SAM" id="MobiDB-lite"/>
    </source>
</evidence>
<reference evidence="13 14" key="1">
    <citation type="journal article" date="2023" name="Commun. Biol.">
        <title>Genome analysis of Parmales, the sister group of diatoms, reveals the evolutionary specialization of diatoms from phago-mixotrophs to photoautotrophs.</title>
        <authorList>
            <person name="Ban H."/>
            <person name="Sato S."/>
            <person name="Yoshikawa S."/>
            <person name="Yamada K."/>
            <person name="Nakamura Y."/>
            <person name="Ichinomiya M."/>
            <person name="Sato N."/>
            <person name="Blanc-Mathieu R."/>
            <person name="Endo H."/>
            <person name="Kuwata A."/>
            <person name="Ogata H."/>
        </authorList>
    </citation>
    <scope>NUCLEOTIDE SEQUENCE [LARGE SCALE GENOMIC DNA]</scope>
</reference>
<dbReference type="PANTHER" id="PTHR16254">
    <property type="entry name" value="POTASSIUM/PROTON ANTIPORTER-RELATED"/>
    <property type="match status" value="1"/>
</dbReference>
<keyword evidence="5 11" id="KW-0732">Signal</keyword>
<feature type="signal peptide" evidence="11">
    <location>
        <begin position="1"/>
        <end position="19"/>
    </location>
</feature>
<comment type="subcellular location">
    <subcellularLocation>
        <location evidence="1">Membrane</location>
        <topology evidence="1">Multi-pass membrane protein</topology>
    </subcellularLocation>
</comment>
<dbReference type="InterPro" id="IPR045158">
    <property type="entry name" value="KEA4/5/6-like"/>
</dbReference>
<feature type="transmembrane region" description="Helical" evidence="10">
    <location>
        <begin position="544"/>
        <end position="565"/>
    </location>
</feature>
<evidence type="ECO:0000259" key="12">
    <source>
        <dbReference type="Pfam" id="PF00999"/>
    </source>
</evidence>
<comment type="caution">
    <text evidence="13">The sequence shown here is derived from an EMBL/GenBank/DDBJ whole genome shotgun (WGS) entry which is preliminary data.</text>
</comment>
<keyword evidence="8 10" id="KW-0472">Membrane</keyword>
<dbReference type="Pfam" id="PF00999">
    <property type="entry name" value="Na_H_Exchanger"/>
    <property type="match status" value="1"/>
</dbReference>
<evidence type="ECO:0000256" key="8">
    <source>
        <dbReference type="ARBA" id="ARBA00023136"/>
    </source>
</evidence>
<organism evidence="13 14">
    <name type="scientific">Tetraparma gracilis</name>
    <dbReference type="NCBI Taxonomy" id="2962635"/>
    <lineage>
        <taxon>Eukaryota</taxon>
        <taxon>Sar</taxon>
        <taxon>Stramenopiles</taxon>
        <taxon>Ochrophyta</taxon>
        <taxon>Bolidophyceae</taxon>
        <taxon>Parmales</taxon>
        <taxon>Triparmaceae</taxon>
        <taxon>Tetraparma</taxon>
    </lineage>
</organism>
<evidence type="ECO:0000256" key="4">
    <source>
        <dbReference type="ARBA" id="ARBA00022692"/>
    </source>
</evidence>
<feature type="transmembrane region" description="Helical" evidence="10">
    <location>
        <begin position="518"/>
        <end position="538"/>
    </location>
</feature>
<keyword evidence="7" id="KW-0406">Ion transport</keyword>
<evidence type="ECO:0000256" key="3">
    <source>
        <dbReference type="ARBA" id="ARBA00022449"/>
    </source>
</evidence>
<feature type="region of interest" description="Disordered" evidence="9">
    <location>
        <begin position="200"/>
        <end position="221"/>
    </location>
</feature>
<keyword evidence="4 10" id="KW-0812">Transmembrane</keyword>
<protein>
    <recommendedName>
        <fullName evidence="12">Cation/H+ exchanger transmembrane domain-containing protein</fullName>
    </recommendedName>
</protein>
<evidence type="ECO:0000256" key="6">
    <source>
        <dbReference type="ARBA" id="ARBA00022989"/>
    </source>
</evidence>
<sequence length="607" mass="62980">MRSLLCLSLLLSLPPPSLPADPPPPAPPGLVPAADKLRQKLEEDMSKITWVSEQLEENPDDKKKLAYLTEDILTIREDMNQLLLSLNETEASLLQEQALRAGAAEALEVQKVQAEGARVIEDIKEGRVKVDYETGVVIKDKKGEGGGGGDEVQSILTAADPKEGNEKGNATAAAAAAADDDPDLSKQAADLLAAALREDGGATPAPTPIAPPQLAAGGAAAPPEAEDLAAAAAGEMAQLIKTEISALKTAADPAVMQVDVRLLLDVVQLAIAASAMGVLAAFLRLPSAAGFLIGGMLIGPSWWDVVANVKEVQTLAQFGSVFILFEQGLLYAQQYFDRRHGAASAGKVTSPAPAPPPGLAAAPAAADARLAGSLLFLLTCLIAALSLLSLGSASKGPAELVIVSSAVALTSATLVKESLHAARLGDTGHGGSLLKLVAVQDIFMIPMLHWIAVALKADQLRSHSEGEVFTLSVVAYALMMATFTEENQVSLEAGALFAGIAVMKSPHIDKILTSIRPITSVFGGMYITAMGMIISPIFVANNLFTILLLAVMIGGMKMGVASVLLTKSYGYPLAVSSALCSSVAQISEGSLVVLAKAQRLGFVSRQT</sequence>
<keyword evidence="2" id="KW-0813">Transport</keyword>
<accession>A0ABQ6MQS3</accession>
<dbReference type="Proteomes" id="UP001165060">
    <property type="component" value="Unassembled WGS sequence"/>
</dbReference>
<evidence type="ECO:0000313" key="14">
    <source>
        <dbReference type="Proteomes" id="UP001165060"/>
    </source>
</evidence>
<dbReference type="InterPro" id="IPR006153">
    <property type="entry name" value="Cation/H_exchanger_TM"/>
</dbReference>
<feature type="chain" id="PRO_5047361392" description="Cation/H+ exchanger transmembrane domain-containing protein" evidence="11">
    <location>
        <begin position="20"/>
        <end position="607"/>
    </location>
</feature>
<dbReference type="PANTHER" id="PTHR16254:SF14">
    <property type="entry name" value="TRANSMEMBRANE AND COILED-COIL DOMAIN-CONTAINING PROTEIN 3"/>
    <property type="match status" value="1"/>
</dbReference>
<feature type="domain" description="Cation/H+ exchanger transmembrane" evidence="12">
    <location>
        <begin position="273"/>
        <end position="606"/>
    </location>
</feature>
<feature type="transmembrane region" description="Helical" evidence="10">
    <location>
        <begin position="370"/>
        <end position="391"/>
    </location>
</feature>
<proteinExistence type="predicted"/>
<feature type="compositionally biased region" description="Low complexity" evidence="9">
    <location>
        <begin position="212"/>
        <end position="221"/>
    </location>
</feature>
<evidence type="ECO:0000256" key="5">
    <source>
        <dbReference type="ARBA" id="ARBA00022729"/>
    </source>
</evidence>
<evidence type="ECO:0000256" key="1">
    <source>
        <dbReference type="ARBA" id="ARBA00004141"/>
    </source>
</evidence>
<dbReference type="EMBL" id="BRYB01003091">
    <property type="protein sequence ID" value="GMI30268.1"/>
    <property type="molecule type" value="Genomic_DNA"/>
</dbReference>
<name>A0ABQ6MQS3_9STRA</name>
<feature type="non-terminal residue" evidence="13">
    <location>
        <position position="607"/>
    </location>
</feature>
<evidence type="ECO:0000256" key="2">
    <source>
        <dbReference type="ARBA" id="ARBA00022448"/>
    </source>
</evidence>
<gene>
    <name evidence="13" type="ORF">TeGR_g3263</name>
</gene>
<evidence type="ECO:0000313" key="13">
    <source>
        <dbReference type="EMBL" id="GMI30268.1"/>
    </source>
</evidence>